<dbReference type="AlphaFoldDB" id="A0AAN8ZWG1"/>
<evidence type="ECO:0000256" key="1">
    <source>
        <dbReference type="SAM" id="MobiDB-lite"/>
    </source>
</evidence>
<evidence type="ECO:0000313" key="2">
    <source>
        <dbReference type="EMBL" id="KAK7066353.1"/>
    </source>
</evidence>
<dbReference type="EMBL" id="JAXCGZ010019248">
    <property type="protein sequence ID" value="KAK7066353.1"/>
    <property type="molecule type" value="Genomic_DNA"/>
</dbReference>
<name>A0AAN8ZWG1_HALRR</name>
<organism evidence="2 3">
    <name type="scientific">Halocaridina rubra</name>
    <name type="common">Hawaiian red shrimp</name>
    <dbReference type="NCBI Taxonomy" id="373956"/>
    <lineage>
        <taxon>Eukaryota</taxon>
        <taxon>Metazoa</taxon>
        <taxon>Ecdysozoa</taxon>
        <taxon>Arthropoda</taxon>
        <taxon>Crustacea</taxon>
        <taxon>Multicrustacea</taxon>
        <taxon>Malacostraca</taxon>
        <taxon>Eumalacostraca</taxon>
        <taxon>Eucarida</taxon>
        <taxon>Decapoda</taxon>
        <taxon>Pleocyemata</taxon>
        <taxon>Caridea</taxon>
        <taxon>Atyoidea</taxon>
        <taxon>Atyidae</taxon>
        <taxon>Halocaridina</taxon>
    </lineage>
</organism>
<comment type="caution">
    <text evidence="2">The sequence shown here is derived from an EMBL/GenBank/DDBJ whole genome shotgun (WGS) entry which is preliminary data.</text>
</comment>
<evidence type="ECO:0000313" key="3">
    <source>
        <dbReference type="Proteomes" id="UP001381693"/>
    </source>
</evidence>
<dbReference type="Proteomes" id="UP001381693">
    <property type="component" value="Unassembled WGS sequence"/>
</dbReference>
<protein>
    <submittedName>
        <fullName evidence="2">Uncharacterized protein</fullName>
    </submittedName>
</protein>
<accession>A0AAN8ZWG1</accession>
<feature type="region of interest" description="Disordered" evidence="1">
    <location>
        <begin position="1"/>
        <end position="30"/>
    </location>
</feature>
<sequence length="69" mass="7852">MPRATPGEIEHPDGSKLPTRLTKETNNSPFERGWTLAEPLWRLKLDTLSNAPSWDRTRLSRLPTSALCH</sequence>
<gene>
    <name evidence="2" type="ORF">SK128_021465</name>
</gene>
<reference evidence="2 3" key="1">
    <citation type="submission" date="2023-11" db="EMBL/GenBank/DDBJ databases">
        <title>Halocaridina rubra genome assembly.</title>
        <authorList>
            <person name="Smith C."/>
        </authorList>
    </citation>
    <scope>NUCLEOTIDE SEQUENCE [LARGE SCALE GENOMIC DNA]</scope>
    <source>
        <strain evidence="2">EP-1</strain>
        <tissue evidence="2">Whole</tissue>
    </source>
</reference>
<keyword evidence="3" id="KW-1185">Reference proteome</keyword>
<proteinExistence type="predicted"/>